<evidence type="ECO:0000313" key="2">
    <source>
        <dbReference type="Proteomes" id="UP001432209"/>
    </source>
</evidence>
<accession>A0ABZ1ZV32</accession>
<dbReference type="EMBL" id="CP109495">
    <property type="protein sequence ID" value="WUX50322.1"/>
    <property type="molecule type" value="Genomic_DNA"/>
</dbReference>
<keyword evidence="2" id="KW-1185">Reference proteome</keyword>
<protein>
    <submittedName>
        <fullName evidence="1">Uncharacterized protein</fullName>
    </submittedName>
</protein>
<name>A0ABZ1ZV32_STRNV</name>
<dbReference type="Proteomes" id="UP001432209">
    <property type="component" value="Chromosome"/>
</dbReference>
<sequence>MIATGRIAMYRHLAFVAVFVTILVAAVPAVASGPCDQFPRDSYAHADCEARNQWS</sequence>
<reference evidence="1" key="1">
    <citation type="submission" date="2022-10" db="EMBL/GenBank/DDBJ databases">
        <title>The complete genomes of actinobacterial strains from the NBC collection.</title>
        <authorList>
            <person name="Joergensen T.S."/>
            <person name="Alvarez Arevalo M."/>
            <person name="Sterndorff E.B."/>
            <person name="Faurdal D."/>
            <person name="Vuksanovic O."/>
            <person name="Mourched A.-S."/>
            <person name="Charusanti P."/>
            <person name="Shaw S."/>
            <person name="Blin K."/>
            <person name="Weber T."/>
        </authorList>
    </citation>
    <scope>NUCLEOTIDE SEQUENCE</scope>
    <source>
        <strain evidence="1">NBC_01432</strain>
    </source>
</reference>
<evidence type="ECO:0000313" key="1">
    <source>
        <dbReference type="EMBL" id="WUX50322.1"/>
    </source>
</evidence>
<dbReference type="RefSeq" id="WP_329073889.1">
    <property type="nucleotide sequence ID" value="NZ_CP109495.1"/>
</dbReference>
<proteinExistence type="predicted"/>
<gene>
    <name evidence="1" type="ORF">OG442_01395</name>
</gene>
<organism evidence="1 2">
    <name type="scientific">Streptomyces niveus</name>
    <name type="common">Streptomyces spheroides</name>
    <dbReference type="NCBI Taxonomy" id="193462"/>
    <lineage>
        <taxon>Bacteria</taxon>
        <taxon>Bacillati</taxon>
        <taxon>Actinomycetota</taxon>
        <taxon>Actinomycetes</taxon>
        <taxon>Kitasatosporales</taxon>
        <taxon>Streptomycetaceae</taxon>
        <taxon>Streptomyces</taxon>
    </lineage>
</organism>